<evidence type="ECO:0000259" key="4">
    <source>
        <dbReference type="PROSITE" id="PS50222"/>
    </source>
</evidence>
<proteinExistence type="predicted"/>
<evidence type="ECO:0000256" key="3">
    <source>
        <dbReference type="SAM" id="MobiDB-lite"/>
    </source>
</evidence>
<dbReference type="Proteomes" id="UP000002009">
    <property type="component" value="Chromosome 6"/>
</dbReference>
<dbReference type="PROSITE" id="PS00018">
    <property type="entry name" value="EF_HAND_1"/>
    <property type="match status" value="4"/>
</dbReference>
<feature type="domain" description="EF-hand" evidence="4">
    <location>
        <begin position="112"/>
        <end position="147"/>
    </location>
</feature>
<dbReference type="OrthoDB" id="567956at2759"/>
<dbReference type="InterPro" id="IPR002048">
    <property type="entry name" value="EF_hand_dom"/>
</dbReference>
<dbReference type="KEGG" id="mis:MICPUN_108387"/>
<dbReference type="GO" id="GO:0005509">
    <property type="term" value="F:calcium ion binding"/>
    <property type="evidence" value="ECO:0007669"/>
    <property type="project" value="InterPro"/>
</dbReference>
<sequence length="242" mass="26839">MFSLGLGRFLRGEARKNAKEKKETYELERLVKQKIGKQRLKEIKAKFAIFDADNSGQINAAELATVLRAVGLNPTEHHVQELLEEYDADNSGALSFAEFARLYFEELESVEEADKLFKNSFQFFDKDGNGEISLVEFREVLTQLGDPMDDDEVSLFFKLVDRNNDGKLQYDEFLEMVLEGTSQGTPGKKKGRKLASIMANGLDAPGSPGRGARRDNTAAQAPKRTSEDAGAVSPPGTVNAKR</sequence>
<dbReference type="PANTHER" id="PTHR23048">
    <property type="entry name" value="MYOSIN LIGHT CHAIN 1, 3"/>
    <property type="match status" value="1"/>
</dbReference>
<reference evidence="5 6" key="1">
    <citation type="journal article" date="2009" name="Science">
        <title>Green evolution and dynamic adaptations revealed by genomes of the marine picoeukaryotes Micromonas.</title>
        <authorList>
            <person name="Worden A.Z."/>
            <person name="Lee J.H."/>
            <person name="Mock T."/>
            <person name="Rouze P."/>
            <person name="Simmons M.P."/>
            <person name="Aerts A.L."/>
            <person name="Allen A.E."/>
            <person name="Cuvelier M.L."/>
            <person name="Derelle E."/>
            <person name="Everett M.V."/>
            <person name="Foulon E."/>
            <person name="Grimwood J."/>
            <person name="Gundlach H."/>
            <person name="Henrissat B."/>
            <person name="Napoli C."/>
            <person name="McDonald S.M."/>
            <person name="Parker M.S."/>
            <person name="Rombauts S."/>
            <person name="Salamov A."/>
            <person name="Von Dassow P."/>
            <person name="Badger J.H."/>
            <person name="Coutinho P.M."/>
            <person name="Demir E."/>
            <person name="Dubchak I."/>
            <person name="Gentemann C."/>
            <person name="Eikrem W."/>
            <person name="Gready J.E."/>
            <person name="John U."/>
            <person name="Lanier W."/>
            <person name="Lindquist E.A."/>
            <person name="Lucas S."/>
            <person name="Mayer K.F."/>
            <person name="Moreau H."/>
            <person name="Not F."/>
            <person name="Otillar R."/>
            <person name="Panaud O."/>
            <person name="Pangilinan J."/>
            <person name="Paulsen I."/>
            <person name="Piegu B."/>
            <person name="Poliakov A."/>
            <person name="Robbens S."/>
            <person name="Schmutz J."/>
            <person name="Toulza E."/>
            <person name="Wyss T."/>
            <person name="Zelensky A."/>
            <person name="Zhou K."/>
            <person name="Armbrust E.V."/>
            <person name="Bhattacharya D."/>
            <person name="Goodenough U.W."/>
            <person name="Van de Peer Y."/>
            <person name="Grigoriev I.V."/>
        </authorList>
    </citation>
    <scope>NUCLEOTIDE SEQUENCE [LARGE SCALE GENOMIC DNA]</scope>
    <source>
        <strain evidence="6">RCC299 / NOUM17</strain>
    </source>
</reference>
<feature type="domain" description="EF-hand" evidence="4">
    <location>
        <begin position="38"/>
        <end position="73"/>
    </location>
</feature>
<dbReference type="InterPro" id="IPR018247">
    <property type="entry name" value="EF_Hand_1_Ca_BS"/>
</dbReference>
<dbReference type="OMA" id="GWIDHKD"/>
<dbReference type="PANTHER" id="PTHR23048:SF0">
    <property type="entry name" value="CALMODULIN LIKE 3"/>
    <property type="match status" value="1"/>
</dbReference>
<dbReference type="PROSITE" id="PS50222">
    <property type="entry name" value="EF_HAND_2"/>
    <property type="match status" value="4"/>
</dbReference>
<feature type="domain" description="EF-hand" evidence="4">
    <location>
        <begin position="74"/>
        <end position="109"/>
    </location>
</feature>
<evidence type="ECO:0000313" key="5">
    <source>
        <dbReference type="EMBL" id="ACO64357.1"/>
    </source>
</evidence>
<keyword evidence="6" id="KW-1185">Reference proteome</keyword>
<dbReference type="EMBL" id="CP001327">
    <property type="protein sequence ID" value="ACO64357.1"/>
    <property type="molecule type" value="Genomic_DNA"/>
</dbReference>
<dbReference type="SUPFAM" id="SSF47473">
    <property type="entry name" value="EF-hand"/>
    <property type="match status" value="1"/>
</dbReference>
<accession>C1E7M4</accession>
<dbReference type="GO" id="GO:0016460">
    <property type="term" value="C:myosin II complex"/>
    <property type="evidence" value="ECO:0007669"/>
    <property type="project" value="TreeGrafter"/>
</dbReference>
<gene>
    <name evidence="5" type="ORF">MICPUN_108387</name>
</gene>
<feature type="region of interest" description="Disordered" evidence="3">
    <location>
        <begin position="197"/>
        <end position="242"/>
    </location>
</feature>
<dbReference type="FunFam" id="1.10.238.10:FF:000003">
    <property type="entry name" value="Calmodulin A"/>
    <property type="match status" value="1"/>
</dbReference>
<evidence type="ECO:0000313" key="6">
    <source>
        <dbReference type="Proteomes" id="UP000002009"/>
    </source>
</evidence>
<feature type="domain" description="EF-hand" evidence="4">
    <location>
        <begin position="148"/>
        <end position="183"/>
    </location>
</feature>
<dbReference type="InParanoid" id="C1E7M4"/>
<dbReference type="AlphaFoldDB" id="C1E7M4"/>
<dbReference type="RefSeq" id="XP_002503099.1">
    <property type="nucleotide sequence ID" value="XM_002503053.1"/>
</dbReference>
<organism evidence="5 6">
    <name type="scientific">Micromonas commoda (strain RCC299 / NOUM17 / CCMP2709)</name>
    <name type="common">Picoplanktonic green alga</name>
    <dbReference type="NCBI Taxonomy" id="296587"/>
    <lineage>
        <taxon>Eukaryota</taxon>
        <taxon>Viridiplantae</taxon>
        <taxon>Chlorophyta</taxon>
        <taxon>Mamiellophyceae</taxon>
        <taxon>Mamiellales</taxon>
        <taxon>Mamiellaceae</taxon>
        <taxon>Micromonas</taxon>
    </lineage>
</organism>
<protein>
    <recommendedName>
        <fullName evidence="4">EF-hand domain-containing protein</fullName>
    </recommendedName>
</protein>
<dbReference type="eggNOG" id="KOG0027">
    <property type="taxonomic scope" value="Eukaryota"/>
</dbReference>
<dbReference type="SMART" id="SM00054">
    <property type="entry name" value="EFh"/>
    <property type="match status" value="4"/>
</dbReference>
<evidence type="ECO:0000256" key="1">
    <source>
        <dbReference type="ARBA" id="ARBA00022737"/>
    </source>
</evidence>
<keyword evidence="1" id="KW-0677">Repeat</keyword>
<dbReference type="Pfam" id="PF13499">
    <property type="entry name" value="EF-hand_7"/>
    <property type="match status" value="2"/>
</dbReference>
<evidence type="ECO:0000256" key="2">
    <source>
        <dbReference type="ARBA" id="ARBA00022837"/>
    </source>
</evidence>
<name>C1E7M4_MICCC</name>
<dbReference type="STRING" id="296587.C1E7M4"/>
<keyword evidence="2" id="KW-0106">Calcium</keyword>
<dbReference type="InterPro" id="IPR011992">
    <property type="entry name" value="EF-hand-dom_pair"/>
</dbReference>
<dbReference type="GeneID" id="8244386"/>
<dbReference type="InterPro" id="IPR050230">
    <property type="entry name" value="CALM/Myosin/TropC-like"/>
</dbReference>
<dbReference type="Gene3D" id="1.10.238.10">
    <property type="entry name" value="EF-hand"/>
    <property type="match status" value="2"/>
</dbReference>